<evidence type="ECO:0000313" key="3">
    <source>
        <dbReference type="Proteomes" id="UP000260874"/>
    </source>
</evidence>
<name>A0A3E4PYZ2_BACUN</name>
<sequence length="92" mass="10962">MRANKKGEGKFYPHPSERTRLLPASFPVFYRTRQTIVYRNSIINTLYILNPLVHNTEQFVPALENTLFQYRKTLCFHIMERTVLLRETKCSL</sequence>
<accession>A0A3E4PYZ2</accession>
<dbReference type="EMBL" id="QRXV01000009">
    <property type="protein sequence ID" value="RGU39382.1"/>
    <property type="molecule type" value="Genomic_DNA"/>
</dbReference>
<dbReference type="Proteomes" id="UP000260874">
    <property type="component" value="Unassembled WGS sequence"/>
</dbReference>
<dbReference type="Proteomes" id="UP000284022">
    <property type="component" value="Unassembled WGS sequence"/>
</dbReference>
<evidence type="ECO:0000313" key="4">
    <source>
        <dbReference type="Proteomes" id="UP000284022"/>
    </source>
</evidence>
<dbReference type="EMBL" id="QSRB01000009">
    <property type="protein sequence ID" value="RGK85103.1"/>
    <property type="molecule type" value="Genomic_DNA"/>
</dbReference>
<reference evidence="3 4" key="1">
    <citation type="submission" date="2018-08" db="EMBL/GenBank/DDBJ databases">
        <title>A genome reference for cultivated species of the human gut microbiota.</title>
        <authorList>
            <person name="Zou Y."/>
            <person name="Xue W."/>
            <person name="Luo G."/>
        </authorList>
    </citation>
    <scope>NUCLEOTIDE SEQUENCE [LARGE SCALE GENOMIC DNA]</scope>
    <source>
        <strain evidence="2 4">AF17-20</strain>
        <strain evidence="1 3">TF09-22</strain>
    </source>
</reference>
<gene>
    <name evidence="2" type="ORF">DWW83_10180</name>
    <name evidence="1" type="ORF">DXC91_12390</name>
</gene>
<evidence type="ECO:0000313" key="2">
    <source>
        <dbReference type="EMBL" id="RGU39382.1"/>
    </source>
</evidence>
<proteinExistence type="predicted"/>
<organism evidence="1 3">
    <name type="scientific">Bacteroides uniformis</name>
    <dbReference type="NCBI Taxonomy" id="820"/>
    <lineage>
        <taxon>Bacteria</taxon>
        <taxon>Pseudomonadati</taxon>
        <taxon>Bacteroidota</taxon>
        <taxon>Bacteroidia</taxon>
        <taxon>Bacteroidales</taxon>
        <taxon>Bacteroidaceae</taxon>
        <taxon>Bacteroides</taxon>
    </lineage>
</organism>
<protein>
    <submittedName>
        <fullName evidence="1">Uncharacterized protein</fullName>
    </submittedName>
</protein>
<evidence type="ECO:0000313" key="1">
    <source>
        <dbReference type="EMBL" id="RGK85103.1"/>
    </source>
</evidence>
<comment type="caution">
    <text evidence="1">The sequence shown here is derived from an EMBL/GenBank/DDBJ whole genome shotgun (WGS) entry which is preliminary data.</text>
</comment>
<dbReference type="AlphaFoldDB" id="A0A3E4PYZ2"/>